<evidence type="ECO:0000313" key="14">
    <source>
        <dbReference type="Proteomes" id="UP000298663"/>
    </source>
</evidence>
<dbReference type="OrthoDB" id="60033at2759"/>
<dbReference type="EMBL" id="AZBU02000004">
    <property type="protein sequence ID" value="TKR80990.1"/>
    <property type="molecule type" value="Genomic_DNA"/>
</dbReference>
<dbReference type="EC" id="4.6.1.2" evidence="3"/>
<dbReference type="InterPro" id="IPR029787">
    <property type="entry name" value="Nucleotide_cyclase"/>
</dbReference>
<organism evidence="13 14">
    <name type="scientific">Steinernema carpocapsae</name>
    <name type="common">Entomopathogenic nematode</name>
    <dbReference type="NCBI Taxonomy" id="34508"/>
    <lineage>
        <taxon>Eukaryota</taxon>
        <taxon>Metazoa</taxon>
        <taxon>Ecdysozoa</taxon>
        <taxon>Nematoda</taxon>
        <taxon>Chromadorea</taxon>
        <taxon>Rhabditida</taxon>
        <taxon>Tylenchina</taxon>
        <taxon>Panagrolaimomorpha</taxon>
        <taxon>Strongyloidoidea</taxon>
        <taxon>Steinernematidae</taxon>
        <taxon>Steinernema</taxon>
    </lineage>
</organism>
<evidence type="ECO:0000256" key="9">
    <source>
        <dbReference type="ARBA" id="ARBA00023293"/>
    </source>
</evidence>
<gene>
    <name evidence="13" type="ORF">L596_014945</name>
</gene>
<evidence type="ECO:0000256" key="11">
    <source>
        <dbReference type="SAM" id="SignalP"/>
    </source>
</evidence>
<evidence type="ECO:0000256" key="8">
    <source>
        <dbReference type="ARBA" id="ARBA00023239"/>
    </source>
</evidence>
<feature type="chain" id="PRO_5020948336" description="guanylate cyclase" evidence="11">
    <location>
        <begin position="25"/>
        <end position="982"/>
    </location>
</feature>
<dbReference type="PANTHER" id="PTHR11920">
    <property type="entry name" value="GUANYLYL CYCLASE"/>
    <property type="match status" value="1"/>
</dbReference>
<evidence type="ECO:0000256" key="10">
    <source>
        <dbReference type="SAM" id="Phobius"/>
    </source>
</evidence>
<keyword evidence="6 10" id="KW-1133">Transmembrane helix</keyword>
<comment type="caution">
    <text evidence="13">The sequence shown here is derived from an EMBL/GenBank/DDBJ whole genome shotgun (WGS) entry which is preliminary data.</text>
</comment>
<evidence type="ECO:0000259" key="12">
    <source>
        <dbReference type="PROSITE" id="PS50011"/>
    </source>
</evidence>
<keyword evidence="14" id="KW-1185">Reference proteome</keyword>
<sequence length="982" mass="109774">MCTRLLPLFVLSSLFSQTLPFAAAEIRLGVIESDPQLVAVCSFAVKRAHEEGLLKESVTLVNASGCEGEGTANSAKLFFEQNVAGIVASRCSDETVEIARLGYFENIPVLNRVGTSSFANDQDPTLVDTSLTSLLGFCMAIKELMNYHKYKSVRVSTRLATALVRFQGFVYAVFVIFLDSQCVSMRKQRAPLLKRWPWTCSLCVAGYGGRLKCTKRWPWLVSVAFFDFLVYLLGHGHGHRLKLTLVGPSTSIHGETVALHDTLKNLLENDPDVPVGVKVIEFYDKMPREDFLSNVDLNSRLIIFAGDRRSTNNFFNKMDLTAAVESGFVIVMVCENFPADCTSEIKSTIKSTKTFVLTFHDVDSKIAVDELRKQFQDLDSVRLHELSTIYSYGRFQESSADALAMYDSCYAFSYGSSLTAASNGLLFANNLKSKNYKTLNRQLTFDGSPAVLRSYAFFQIDDSTGEFTVWGELKATATLSCAPSEFTACFQLELSVNNSALTTSPADLSECAFTGSGCRSYLWLFIVGGVVAAVALVAAAFYCYRRRQRLEIYRLHWKLPSKSFKIIDKPTGGKSNSGGKFLNKKRNVNSYVLIGSTKAEFTELTQRGKLEFSKDELELLTELKKASHDNIAKFLGVHYNEGPRFLVMQTFVERATLDDILKNIDNAEKKYESKDPTEMLEETENDAHDEELSVDMIFKSGFVHDIIKGLTYLHRTIGYHGWLSVHTCMIDANWVLKLTNFGLGRLVHRFNETGQLVCESIPLSHYVSIAPEHLNDCQYGSVYPLGSQEGDIYSLGIVACQILFDSDPYTDSALLTQEVLKKISNGALTPKIPQTSSQFEESLKDLVSPCLVGVNARPNIRSVSDCFNKVFHKSRGNLVDQMLARNAQYANQLEGTVNQRTGMLQEAQMMSYKLLCELLPKSVADAMRMGIRVEPRSYESATVLFCQICYFQAFLAQSTAEQVGQRSYPLPQQRLHAIRPRH</sequence>
<dbReference type="PROSITE" id="PS50011">
    <property type="entry name" value="PROTEIN_KINASE_DOM"/>
    <property type="match status" value="1"/>
</dbReference>
<dbReference type="InterPro" id="IPR011009">
    <property type="entry name" value="Kinase-like_dom_sf"/>
</dbReference>
<keyword evidence="8" id="KW-0456">Lyase</keyword>
<evidence type="ECO:0000256" key="2">
    <source>
        <dbReference type="ARBA" id="ARBA00004167"/>
    </source>
</evidence>
<feature type="transmembrane region" description="Helical" evidence="10">
    <location>
        <begin position="521"/>
        <end position="544"/>
    </location>
</feature>
<feature type="domain" description="Protein kinase" evidence="12">
    <location>
        <begin position="566"/>
        <end position="871"/>
    </location>
</feature>
<evidence type="ECO:0000256" key="1">
    <source>
        <dbReference type="ARBA" id="ARBA00001436"/>
    </source>
</evidence>
<dbReference type="GO" id="GO:0007168">
    <property type="term" value="P:receptor guanylyl cyclase signaling pathway"/>
    <property type="evidence" value="ECO:0007669"/>
    <property type="project" value="TreeGrafter"/>
</dbReference>
<evidence type="ECO:0000313" key="13">
    <source>
        <dbReference type="EMBL" id="TKR80990.1"/>
    </source>
</evidence>
<dbReference type="GO" id="GO:0004672">
    <property type="term" value="F:protein kinase activity"/>
    <property type="evidence" value="ECO:0007669"/>
    <property type="project" value="InterPro"/>
</dbReference>
<evidence type="ECO:0000256" key="5">
    <source>
        <dbReference type="ARBA" id="ARBA00022741"/>
    </source>
</evidence>
<keyword evidence="4 10" id="KW-0812">Transmembrane</keyword>
<dbReference type="GO" id="GO:0005524">
    <property type="term" value="F:ATP binding"/>
    <property type="evidence" value="ECO:0007669"/>
    <property type="project" value="InterPro"/>
</dbReference>
<dbReference type="InterPro" id="IPR001245">
    <property type="entry name" value="Ser-Thr/Tyr_kinase_cat_dom"/>
</dbReference>
<reference evidence="13 14" key="1">
    <citation type="journal article" date="2015" name="Genome Biol.">
        <title>Comparative genomics of Steinernema reveals deeply conserved gene regulatory networks.</title>
        <authorList>
            <person name="Dillman A.R."/>
            <person name="Macchietto M."/>
            <person name="Porter C.F."/>
            <person name="Rogers A."/>
            <person name="Williams B."/>
            <person name="Antoshechkin I."/>
            <person name="Lee M.M."/>
            <person name="Goodwin Z."/>
            <person name="Lu X."/>
            <person name="Lewis E.E."/>
            <person name="Goodrich-Blair H."/>
            <person name="Stock S.P."/>
            <person name="Adams B.J."/>
            <person name="Sternberg P.W."/>
            <person name="Mortazavi A."/>
        </authorList>
    </citation>
    <scope>NUCLEOTIDE SEQUENCE [LARGE SCALE GENOMIC DNA]</scope>
    <source>
        <strain evidence="13 14">ALL</strain>
    </source>
</reference>
<reference evidence="13 14" key="2">
    <citation type="journal article" date="2019" name="G3 (Bethesda)">
        <title>Hybrid Assembly of the Genome of the Entomopathogenic Nematode Steinernema carpocapsae Identifies the X-Chromosome.</title>
        <authorList>
            <person name="Serra L."/>
            <person name="Macchietto M."/>
            <person name="Macias-Munoz A."/>
            <person name="McGill C.J."/>
            <person name="Rodriguez I.M."/>
            <person name="Rodriguez B."/>
            <person name="Murad R."/>
            <person name="Mortazavi A."/>
        </authorList>
    </citation>
    <scope>NUCLEOTIDE SEQUENCE [LARGE SCALE GENOMIC DNA]</scope>
    <source>
        <strain evidence="13 14">ALL</strain>
    </source>
</reference>
<evidence type="ECO:0000256" key="3">
    <source>
        <dbReference type="ARBA" id="ARBA00012202"/>
    </source>
</evidence>
<dbReference type="PANTHER" id="PTHR11920:SF355">
    <property type="entry name" value="RECEPTOR-TYPE GUANYLATE CYCLASE GCY-10-RELATED"/>
    <property type="match status" value="1"/>
</dbReference>
<dbReference type="GO" id="GO:0004383">
    <property type="term" value="F:guanylate cyclase activity"/>
    <property type="evidence" value="ECO:0007669"/>
    <property type="project" value="UniProtKB-EC"/>
</dbReference>
<dbReference type="Gene3D" id="1.10.510.10">
    <property type="entry name" value="Transferase(Phosphotransferase) domain 1"/>
    <property type="match status" value="1"/>
</dbReference>
<feature type="signal peptide" evidence="11">
    <location>
        <begin position="1"/>
        <end position="24"/>
    </location>
</feature>
<dbReference type="InterPro" id="IPR028082">
    <property type="entry name" value="Peripla_BP_I"/>
</dbReference>
<dbReference type="GO" id="GO:0004016">
    <property type="term" value="F:adenylate cyclase activity"/>
    <property type="evidence" value="ECO:0007669"/>
    <property type="project" value="TreeGrafter"/>
</dbReference>
<keyword evidence="9" id="KW-0141">cGMP biosynthesis</keyword>
<dbReference type="STRING" id="34508.A0A4U5NED7"/>
<keyword evidence="5" id="KW-0547">Nucleotide-binding</keyword>
<dbReference type="InterPro" id="IPR050401">
    <property type="entry name" value="Cyclic_nucleotide_synthase"/>
</dbReference>
<dbReference type="GO" id="GO:0001653">
    <property type="term" value="F:peptide receptor activity"/>
    <property type="evidence" value="ECO:0007669"/>
    <property type="project" value="TreeGrafter"/>
</dbReference>
<dbReference type="SUPFAM" id="SSF53822">
    <property type="entry name" value="Periplasmic binding protein-like I"/>
    <property type="match status" value="2"/>
</dbReference>
<protein>
    <recommendedName>
        <fullName evidence="3">guanylate cyclase</fullName>
        <ecNumber evidence="3">4.6.1.2</ecNumber>
    </recommendedName>
</protein>
<proteinExistence type="predicted"/>
<comment type="subcellular location">
    <subcellularLocation>
        <location evidence="2">Membrane</location>
        <topology evidence="2">Single-pass membrane protein</topology>
    </subcellularLocation>
</comment>
<dbReference type="Proteomes" id="UP000298663">
    <property type="component" value="Unassembled WGS sequence"/>
</dbReference>
<comment type="catalytic activity">
    <reaction evidence="1">
        <text>GTP = 3',5'-cyclic GMP + diphosphate</text>
        <dbReference type="Rhea" id="RHEA:13665"/>
        <dbReference type="ChEBI" id="CHEBI:33019"/>
        <dbReference type="ChEBI" id="CHEBI:37565"/>
        <dbReference type="ChEBI" id="CHEBI:57746"/>
        <dbReference type="EC" id="4.6.1.2"/>
    </reaction>
</comment>
<dbReference type="AlphaFoldDB" id="A0A4U5NED7"/>
<dbReference type="GO" id="GO:0005886">
    <property type="term" value="C:plasma membrane"/>
    <property type="evidence" value="ECO:0007669"/>
    <property type="project" value="TreeGrafter"/>
</dbReference>
<evidence type="ECO:0000256" key="4">
    <source>
        <dbReference type="ARBA" id="ARBA00022692"/>
    </source>
</evidence>
<dbReference type="Gene3D" id="3.30.70.1230">
    <property type="entry name" value="Nucleotide cyclase"/>
    <property type="match status" value="1"/>
</dbReference>
<keyword evidence="7 10" id="KW-0472">Membrane</keyword>
<keyword evidence="11" id="KW-0732">Signal</keyword>
<evidence type="ECO:0000256" key="6">
    <source>
        <dbReference type="ARBA" id="ARBA00022989"/>
    </source>
</evidence>
<dbReference type="SUPFAM" id="SSF56112">
    <property type="entry name" value="Protein kinase-like (PK-like)"/>
    <property type="match status" value="1"/>
</dbReference>
<dbReference type="Pfam" id="PF07714">
    <property type="entry name" value="PK_Tyr_Ser-Thr"/>
    <property type="match status" value="1"/>
</dbReference>
<dbReference type="InterPro" id="IPR000719">
    <property type="entry name" value="Prot_kinase_dom"/>
</dbReference>
<dbReference type="Gene3D" id="3.40.50.2300">
    <property type="match status" value="1"/>
</dbReference>
<evidence type="ECO:0000256" key="7">
    <source>
        <dbReference type="ARBA" id="ARBA00023136"/>
    </source>
</evidence>
<name>A0A4U5NED7_STECR</name>
<accession>A0A4U5NED7</accession>